<protein>
    <recommendedName>
        <fullName evidence="1">F-box domain-containing protein</fullName>
    </recommendedName>
</protein>
<dbReference type="PROSITE" id="PS50181">
    <property type="entry name" value="FBOX"/>
    <property type="match status" value="1"/>
</dbReference>
<dbReference type="NCBIfam" id="TIGR01640">
    <property type="entry name" value="F_box_assoc_1"/>
    <property type="match status" value="1"/>
</dbReference>
<dbReference type="Pfam" id="PF07734">
    <property type="entry name" value="FBA_1"/>
    <property type="match status" value="1"/>
</dbReference>
<comment type="caution">
    <text evidence="2">The sequence shown here is derived from an EMBL/GenBank/DDBJ whole genome shotgun (WGS) entry which is preliminary data.</text>
</comment>
<organism evidence="2 3">
    <name type="scientific">Rehmannia glutinosa</name>
    <name type="common">Chinese foxglove</name>
    <dbReference type="NCBI Taxonomy" id="99300"/>
    <lineage>
        <taxon>Eukaryota</taxon>
        <taxon>Viridiplantae</taxon>
        <taxon>Streptophyta</taxon>
        <taxon>Embryophyta</taxon>
        <taxon>Tracheophyta</taxon>
        <taxon>Spermatophyta</taxon>
        <taxon>Magnoliopsida</taxon>
        <taxon>eudicotyledons</taxon>
        <taxon>Gunneridae</taxon>
        <taxon>Pentapetalae</taxon>
        <taxon>asterids</taxon>
        <taxon>lamiids</taxon>
        <taxon>Lamiales</taxon>
        <taxon>Orobanchaceae</taxon>
        <taxon>Rehmannieae</taxon>
        <taxon>Rehmannia</taxon>
    </lineage>
</organism>
<gene>
    <name evidence="2" type="ORF">DH2020_017198</name>
</gene>
<dbReference type="InterPro" id="IPR006527">
    <property type="entry name" value="F-box-assoc_dom_typ1"/>
</dbReference>
<dbReference type="Gene3D" id="1.20.1280.50">
    <property type="match status" value="1"/>
</dbReference>
<dbReference type="InterPro" id="IPR017451">
    <property type="entry name" value="F-box-assoc_interact_dom"/>
</dbReference>
<keyword evidence="3" id="KW-1185">Reference proteome</keyword>
<name>A0ABR0WRX7_REHGL</name>
<dbReference type="SUPFAM" id="SSF50965">
    <property type="entry name" value="Galactose oxidase, central domain"/>
    <property type="match status" value="1"/>
</dbReference>
<dbReference type="Proteomes" id="UP001318860">
    <property type="component" value="Unassembled WGS sequence"/>
</dbReference>
<evidence type="ECO:0000313" key="2">
    <source>
        <dbReference type="EMBL" id="KAK6149673.1"/>
    </source>
</evidence>
<reference evidence="2 3" key="1">
    <citation type="journal article" date="2021" name="Comput. Struct. Biotechnol. J.">
        <title>De novo genome assembly of the potent medicinal plant Rehmannia glutinosa using nanopore technology.</title>
        <authorList>
            <person name="Ma L."/>
            <person name="Dong C."/>
            <person name="Song C."/>
            <person name="Wang X."/>
            <person name="Zheng X."/>
            <person name="Niu Y."/>
            <person name="Chen S."/>
            <person name="Feng W."/>
        </authorList>
    </citation>
    <scope>NUCLEOTIDE SEQUENCE [LARGE SCALE GENOMIC DNA]</scope>
    <source>
        <strain evidence="2">DH-2019</strain>
    </source>
</reference>
<dbReference type="PANTHER" id="PTHR31672">
    <property type="entry name" value="BNACNNG10540D PROTEIN"/>
    <property type="match status" value="1"/>
</dbReference>
<dbReference type="SUPFAM" id="SSF81383">
    <property type="entry name" value="F-box domain"/>
    <property type="match status" value="1"/>
</dbReference>
<feature type="domain" description="F-box" evidence="1">
    <location>
        <begin position="1"/>
        <end position="43"/>
    </location>
</feature>
<dbReference type="Pfam" id="PF00646">
    <property type="entry name" value="F-box"/>
    <property type="match status" value="1"/>
</dbReference>
<dbReference type="InterPro" id="IPR001810">
    <property type="entry name" value="F-box_dom"/>
</dbReference>
<evidence type="ECO:0000259" key="1">
    <source>
        <dbReference type="PROSITE" id="PS50181"/>
    </source>
</evidence>
<dbReference type="InterPro" id="IPR036047">
    <property type="entry name" value="F-box-like_dom_sf"/>
</dbReference>
<dbReference type="EMBL" id="JABTTQ020000009">
    <property type="protein sequence ID" value="KAK6149673.1"/>
    <property type="molecule type" value="Genomic_DNA"/>
</dbReference>
<accession>A0ABR0WRX7</accession>
<sequence>MSDIPPEIIIDILTRLPVKSLLRFRCVSKSWRSMIDGKDFIKLHLHHSFETNSNRTLVVKNNKLFYVDLDSFERLDTGNIRFNSHFLVGSCNGLVLLVSTFDNIVLWNPSTRKLNKLPVTPLPMEFVELYYGLGYDSKHDDYKVVRVSQASARVNGGCFFSETMVYSLKSNSWKKIKEFPYALLPSKLWGVYLNDALHTVVEHNHCSDAIMAFDIGKEEHYEVPKPEFRGRKRSIDAVDVMGGCLTAVVYGKKNSSEIWVMKEYGVKGSWFKLLCFYPPVPEPCLKLFPLAYSKSGDEVLLNYDGVCLNWYDLKKKTVTVACVRGLSASFGATALDMLFYAQVCVASLVSPYSPAGVEIEKQNARQGKKGDGTKKKSWIQASAVKHYYLEMHKEMRWTRMKFRPER</sequence>
<dbReference type="SMART" id="SM00256">
    <property type="entry name" value="FBOX"/>
    <property type="match status" value="1"/>
</dbReference>
<evidence type="ECO:0000313" key="3">
    <source>
        <dbReference type="Proteomes" id="UP001318860"/>
    </source>
</evidence>
<proteinExistence type="predicted"/>
<dbReference type="PANTHER" id="PTHR31672:SF13">
    <property type="entry name" value="F-BOX PROTEIN CPR30-LIKE"/>
    <property type="match status" value="1"/>
</dbReference>
<dbReference type="InterPro" id="IPR050796">
    <property type="entry name" value="SCF_F-box_component"/>
</dbReference>
<dbReference type="InterPro" id="IPR011043">
    <property type="entry name" value="Gal_Oxase/kelch_b-propeller"/>
</dbReference>